<evidence type="ECO:0000256" key="7">
    <source>
        <dbReference type="ARBA" id="ARBA00022777"/>
    </source>
</evidence>
<evidence type="ECO:0000256" key="5">
    <source>
        <dbReference type="ARBA" id="ARBA00022553"/>
    </source>
</evidence>
<comment type="caution">
    <text evidence="12">The sequence shown here is derived from an EMBL/GenBank/DDBJ whole genome shotgun (WGS) entry which is preliminary data.</text>
</comment>
<dbReference type="FunFam" id="3.30.565.10:FF:000010">
    <property type="entry name" value="Sensor histidine kinase RcsC"/>
    <property type="match status" value="1"/>
</dbReference>
<dbReference type="InterPro" id="IPR004358">
    <property type="entry name" value="Sig_transdc_His_kin-like_C"/>
</dbReference>
<dbReference type="InterPro" id="IPR036890">
    <property type="entry name" value="HATPase_C_sf"/>
</dbReference>
<reference evidence="12 13" key="1">
    <citation type="submission" date="2019-01" db="EMBL/GenBank/DDBJ databases">
        <title>Novel species of Nocardioides.</title>
        <authorList>
            <person name="Liu Q."/>
            <person name="Xin Y.-H."/>
        </authorList>
    </citation>
    <scope>NUCLEOTIDE SEQUENCE [LARGE SCALE GENOMIC DNA]</scope>
    <source>
        <strain evidence="12 13">CGMCC 4.6882</strain>
    </source>
</reference>
<evidence type="ECO:0000256" key="6">
    <source>
        <dbReference type="ARBA" id="ARBA00022679"/>
    </source>
</evidence>
<comment type="subcellular location">
    <subcellularLocation>
        <location evidence="2">Cell membrane</location>
    </subcellularLocation>
</comment>
<protein>
    <recommendedName>
        <fullName evidence="9">Circadian input-output histidine kinase CikA</fullName>
        <ecNumber evidence="4">2.7.13.3</ecNumber>
    </recommendedName>
</protein>
<dbReference type="PANTHER" id="PTHR43047">
    <property type="entry name" value="TWO-COMPONENT HISTIDINE PROTEIN KINASE"/>
    <property type="match status" value="1"/>
</dbReference>
<accession>A0A4Q2S063</accession>
<dbReference type="Gene3D" id="1.10.287.130">
    <property type="match status" value="1"/>
</dbReference>
<dbReference type="AlphaFoldDB" id="A0A4Q2S063"/>
<dbReference type="InterPro" id="IPR003594">
    <property type="entry name" value="HATPase_dom"/>
</dbReference>
<comment type="similarity">
    <text evidence="3">In the N-terminal section; belongs to the phytochrome family.</text>
</comment>
<evidence type="ECO:0000259" key="11">
    <source>
        <dbReference type="PROSITE" id="PS50109"/>
    </source>
</evidence>
<dbReference type="PRINTS" id="PR00344">
    <property type="entry name" value="BCTRLSENSOR"/>
</dbReference>
<keyword evidence="10" id="KW-0472">Membrane</keyword>
<dbReference type="RefSeq" id="WP_129398997.1">
    <property type="nucleotide sequence ID" value="NZ_SDWT01000001.1"/>
</dbReference>
<feature type="transmembrane region" description="Helical" evidence="10">
    <location>
        <begin position="156"/>
        <end position="177"/>
    </location>
</feature>
<dbReference type="GO" id="GO:0000155">
    <property type="term" value="F:phosphorelay sensor kinase activity"/>
    <property type="evidence" value="ECO:0007669"/>
    <property type="project" value="InterPro"/>
</dbReference>
<feature type="transmembrane region" description="Helical" evidence="10">
    <location>
        <begin position="189"/>
        <end position="209"/>
    </location>
</feature>
<comment type="catalytic activity">
    <reaction evidence="1">
        <text>ATP + protein L-histidine = ADP + protein N-phospho-L-histidine.</text>
        <dbReference type="EC" id="2.7.13.3"/>
    </reaction>
</comment>
<dbReference type="InterPro" id="IPR036097">
    <property type="entry name" value="HisK_dim/P_sf"/>
</dbReference>
<feature type="domain" description="Histidine kinase" evidence="11">
    <location>
        <begin position="335"/>
        <end position="553"/>
    </location>
</feature>
<dbReference type="InterPro" id="IPR003661">
    <property type="entry name" value="HisK_dim/P_dom"/>
</dbReference>
<dbReference type="PANTHER" id="PTHR43047:SF78">
    <property type="entry name" value="SENSORY_REGULATORY PROTEIN RPFC"/>
    <property type="match status" value="1"/>
</dbReference>
<evidence type="ECO:0000256" key="10">
    <source>
        <dbReference type="SAM" id="Phobius"/>
    </source>
</evidence>
<dbReference type="OrthoDB" id="9810730at2"/>
<dbReference type="PROSITE" id="PS50109">
    <property type="entry name" value="HIS_KIN"/>
    <property type="match status" value="1"/>
</dbReference>
<name>A0A4Q2S063_9ACTN</name>
<feature type="transmembrane region" description="Helical" evidence="10">
    <location>
        <begin position="65"/>
        <end position="86"/>
    </location>
</feature>
<dbReference type="Proteomes" id="UP000294071">
    <property type="component" value="Unassembled WGS sequence"/>
</dbReference>
<dbReference type="GO" id="GO:0005886">
    <property type="term" value="C:plasma membrane"/>
    <property type="evidence" value="ECO:0007669"/>
    <property type="project" value="UniProtKB-SubCell"/>
</dbReference>
<dbReference type="SMART" id="SM00388">
    <property type="entry name" value="HisKA"/>
    <property type="match status" value="1"/>
</dbReference>
<evidence type="ECO:0000256" key="9">
    <source>
        <dbReference type="ARBA" id="ARBA00074306"/>
    </source>
</evidence>
<feature type="transmembrane region" description="Helical" evidence="10">
    <location>
        <begin position="126"/>
        <end position="144"/>
    </location>
</feature>
<evidence type="ECO:0000256" key="8">
    <source>
        <dbReference type="ARBA" id="ARBA00023012"/>
    </source>
</evidence>
<keyword evidence="10" id="KW-0812">Transmembrane</keyword>
<dbReference type="Pfam" id="PF00512">
    <property type="entry name" value="HisKA"/>
    <property type="match status" value="1"/>
</dbReference>
<dbReference type="EC" id="2.7.13.3" evidence="4"/>
<feature type="transmembrane region" description="Helical" evidence="10">
    <location>
        <begin position="35"/>
        <end position="53"/>
    </location>
</feature>
<gene>
    <name evidence="12" type="ORF">EUA93_04270</name>
</gene>
<sequence length="570" mass="60374">MRTSFRPRADLAVGLAVALAVVVHLVSTDDRLDRAVYLAALWIAAAAAWFGAGRAPAPQRLVGRLIAAGIALTALGDTLWLALGAMGRGTDVSVADPAWFGSYVLIAAALAVVLRHSGAGRDLDFTIDAATIVVISVLVLWHLSVDTIVAEPGVSAFTRAVWAAYPIADAVLLALVLRVVTSRVARRSLDVTFGIGIVLWLLADLAYLTAPGGWSLELMDVAWMVAPALLARSTWLMGEVVTESPVPSTHGRPIPQLAIAFGPLLLPPLLELVAHVQGTDHTPYALVAGASVLIVLAFARSARLVRAEQRALRDLARARDEALDAYRAKSMFLATMSHEIRTPLTMVLGAGELLEETELDEFQRGMVQRVRRSGTVLRSLVDVVLDYSRLEAGQLEVVSVPVDLRRLADTLVSTYGPCAEARGVAMECVVDPDLPAEVAGDPERLVQVLGNLLDNAVKFTGSGRVRLAVRRAAEGSMVEYVVEDTGIGIAEDDLDSVFGSFTQVDSSTTRRFGGIGLGLAICRQLTVLMGGTLGVSSSLDVGSTFVVRLPLVAAGMRAGRPVAHRAASPG</sequence>
<evidence type="ECO:0000256" key="4">
    <source>
        <dbReference type="ARBA" id="ARBA00012438"/>
    </source>
</evidence>
<evidence type="ECO:0000313" key="12">
    <source>
        <dbReference type="EMBL" id="RYB93639.1"/>
    </source>
</evidence>
<evidence type="ECO:0000256" key="3">
    <source>
        <dbReference type="ARBA" id="ARBA00006402"/>
    </source>
</evidence>
<dbReference type="EMBL" id="SDWT01000001">
    <property type="protein sequence ID" value="RYB93639.1"/>
    <property type="molecule type" value="Genomic_DNA"/>
</dbReference>
<dbReference type="SUPFAM" id="SSF47384">
    <property type="entry name" value="Homodimeric domain of signal transducing histidine kinase"/>
    <property type="match status" value="1"/>
</dbReference>
<evidence type="ECO:0000256" key="1">
    <source>
        <dbReference type="ARBA" id="ARBA00000085"/>
    </source>
</evidence>
<keyword evidence="5" id="KW-0597">Phosphoprotein</keyword>
<organism evidence="12 13">
    <name type="scientific">Nocardioides oleivorans</name>
    <dbReference type="NCBI Taxonomy" id="273676"/>
    <lineage>
        <taxon>Bacteria</taxon>
        <taxon>Bacillati</taxon>
        <taxon>Actinomycetota</taxon>
        <taxon>Actinomycetes</taxon>
        <taxon>Propionibacteriales</taxon>
        <taxon>Nocardioidaceae</taxon>
        <taxon>Nocardioides</taxon>
    </lineage>
</organism>
<dbReference type="SUPFAM" id="SSF55874">
    <property type="entry name" value="ATPase domain of HSP90 chaperone/DNA topoisomerase II/histidine kinase"/>
    <property type="match status" value="1"/>
</dbReference>
<feature type="transmembrane region" description="Helical" evidence="10">
    <location>
        <begin position="98"/>
        <end position="114"/>
    </location>
</feature>
<evidence type="ECO:0000256" key="2">
    <source>
        <dbReference type="ARBA" id="ARBA00004236"/>
    </source>
</evidence>
<dbReference type="CDD" id="cd16922">
    <property type="entry name" value="HATPase_EvgS-ArcB-TorS-like"/>
    <property type="match status" value="1"/>
</dbReference>
<keyword evidence="7" id="KW-0418">Kinase</keyword>
<keyword evidence="10" id="KW-1133">Transmembrane helix</keyword>
<dbReference type="InterPro" id="IPR005467">
    <property type="entry name" value="His_kinase_dom"/>
</dbReference>
<dbReference type="Pfam" id="PF02518">
    <property type="entry name" value="HATPase_c"/>
    <property type="match status" value="1"/>
</dbReference>
<dbReference type="Gene3D" id="3.30.565.10">
    <property type="entry name" value="Histidine kinase-like ATPase, C-terminal domain"/>
    <property type="match status" value="1"/>
</dbReference>
<keyword evidence="13" id="KW-1185">Reference proteome</keyword>
<dbReference type="CDD" id="cd00082">
    <property type="entry name" value="HisKA"/>
    <property type="match status" value="1"/>
</dbReference>
<keyword evidence="8" id="KW-0902">Two-component regulatory system</keyword>
<proteinExistence type="inferred from homology"/>
<dbReference type="SMART" id="SM00387">
    <property type="entry name" value="HATPase_c"/>
    <property type="match status" value="1"/>
</dbReference>
<keyword evidence="6" id="KW-0808">Transferase</keyword>
<evidence type="ECO:0000313" key="13">
    <source>
        <dbReference type="Proteomes" id="UP000294071"/>
    </source>
</evidence>